<dbReference type="RefSeq" id="WP_354473275.1">
    <property type="nucleotide sequence ID" value="NZ_JBEPSB010000042.1"/>
</dbReference>
<comment type="caution">
    <text evidence="1">The sequence shown here is derived from an EMBL/GenBank/DDBJ whole genome shotgun (WGS) entry which is preliminary data.</text>
</comment>
<accession>A0ABV2PR64</accession>
<dbReference type="EMBL" id="JBEPSB010000042">
    <property type="protein sequence ID" value="MET4563458.1"/>
    <property type="molecule type" value="Genomic_DNA"/>
</dbReference>
<organism evidence="1 2">
    <name type="scientific">Lysinibacillus parviboronicapiens</name>
    <dbReference type="NCBI Taxonomy" id="436516"/>
    <lineage>
        <taxon>Bacteria</taxon>
        <taxon>Bacillati</taxon>
        <taxon>Bacillota</taxon>
        <taxon>Bacilli</taxon>
        <taxon>Bacillales</taxon>
        <taxon>Bacillaceae</taxon>
        <taxon>Lysinibacillus</taxon>
    </lineage>
</organism>
<name>A0ABV2PR64_9BACI</name>
<evidence type="ECO:0008006" key="3">
    <source>
        <dbReference type="Google" id="ProtNLM"/>
    </source>
</evidence>
<gene>
    <name evidence="1" type="ORF">ABIA69_004655</name>
</gene>
<sequence length="213" mass="24278">MKKALLLLLAVMLVGCSGEGTEKNKEEDVKKEESVKEEKVVPVKYEEVDAESKATVEKFVKKYNVRVDVYKQDTEEPIELEKIPEPITNDLNKEEGILSQILLETDFKKHEGHYKVVAKYNEDKKLIGYKISVEASPINEVSEEGDEWEEGLLSAMSIIDAIGLNLDKNEEELGKALDEEKDTHTYTDSNYNVTFHIADMDLGEFEVNYDLIQ</sequence>
<keyword evidence="2" id="KW-1185">Reference proteome</keyword>
<evidence type="ECO:0000313" key="2">
    <source>
        <dbReference type="Proteomes" id="UP001549363"/>
    </source>
</evidence>
<dbReference type="PROSITE" id="PS51257">
    <property type="entry name" value="PROKAR_LIPOPROTEIN"/>
    <property type="match status" value="1"/>
</dbReference>
<protein>
    <recommendedName>
        <fullName evidence="3">Lipoprotein</fullName>
    </recommendedName>
</protein>
<dbReference type="Proteomes" id="UP001549363">
    <property type="component" value="Unassembled WGS sequence"/>
</dbReference>
<reference evidence="1 2" key="1">
    <citation type="submission" date="2024-06" db="EMBL/GenBank/DDBJ databases">
        <title>Sorghum-associated microbial communities from plants grown in Nebraska, USA.</title>
        <authorList>
            <person name="Schachtman D."/>
        </authorList>
    </citation>
    <scope>NUCLEOTIDE SEQUENCE [LARGE SCALE GENOMIC DNA]</scope>
    <source>
        <strain evidence="1 2">736</strain>
    </source>
</reference>
<proteinExistence type="predicted"/>
<evidence type="ECO:0000313" key="1">
    <source>
        <dbReference type="EMBL" id="MET4563458.1"/>
    </source>
</evidence>